<dbReference type="AlphaFoldDB" id="A0A0E0JER6"/>
<reference evidence="2" key="1">
    <citation type="submission" date="2015-04" db="UniProtKB">
        <authorList>
            <consortium name="EnsemblPlants"/>
        </authorList>
    </citation>
    <scope>IDENTIFICATION</scope>
</reference>
<dbReference type="Gramene" id="OPUNC01G04690.1">
    <property type="protein sequence ID" value="OPUNC01G04690.1"/>
    <property type="gene ID" value="OPUNC01G04690"/>
</dbReference>
<feature type="compositionally biased region" description="Basic and acidic residues" evidence="1">
    <location>
        <begin position="118"/>
        <end position="133"/>
    </location>
</feature>
<sequence>MDPNGSSNRGRIAFKDITNVSSATSSQCTPSEVQRRKDDNNAKQREYRARKKAASNQVISPFVFTTPKPLSQAELLAKEKREEKNRKQREWRAKRKAESNLVEDSVTSNQSQLTNVEEDNRSEMSSIDKKREQKTKYMREWRARKKAQLTNVDGGSSTQSTLAIDASSVFYEGSLHGTVCSTILQDENVANNENCEPDEWLHRNDAYIPRFSARKASSLHQSRDGSVLDGDTQCQTTPVQTIHEAILDTDYVEFDSALFEPANGGVGDGEL</sequence>
<accession>A0A0E0JER6</accession>
<dbReference type="Proteomes" id="UP000026962">
    <property type="component" value="Chromosome 1"/>
</dbReference>
<feature type="region of interest" description="Disordered" evidence="1">
    <location>
        <begin position="1"/>
        <end position="133"/>
    </location>
</feature>
<dbReference type="OMA" id="VANNENC"/>
<evidence type="ECO:0000313" key="3">
    <source>
        <dbReference type="Proteomes" id="UP000026962"/>
    </source>
</evidence>
<keyword evidence="3" id="KW-1185">Reference proteome</keyword>
<feature type="compositionally biased region" description="Polar residues" evidence="1">
    <location>
        <begin position="18"/>
        <end position="32"/>
    </location>
</feature>
<protein>
    <submittedName>
        <fullName evidence="2">Uncharacterized protein</fullName>
    </submittedName>
</protein>
<dbReference type="EnsemblPlants" id="OPUNC01G04690.1">
    <property type="protein sequence ID" value="OPUNC01G04690.1"/>
    <property type="gene ID" value="OPUNC01G04690"/>
</dbReference>
<name>A0A0E0JER6_ORYPU</name>
<evidence type="ECO:0000256" key="1">
    <source>
        <dbReference type="SAM" id="MobiDB-lite"/>
    </source>
</evidence>
<feature type="compositionally biased region" description="Basic and acidic residues" evidence="1">
    <location>
        <begin position="76"/>
        <end position="91"/>
    </location>
</feature>
<dbReference type="HOGENOM" id="CLU_067211_0_0_1"/>
<feature type="compositionally biased region" description="Basic and acidic residues" evidence="1">
    <location>
        <begin position="33"/>
        <end position="47"/>
    </location>
</feature>
<proteinExistence type="predicted"/>
<reference evidence="2" key="2">
    <citation type="submission" date="2018-05" db="EMBL/GenBank/DDBJ databases">
        <title>OpunRS2 (Oryza punctata Reference Sequence Version 2).</title>
        <authorList>
            <person name="Zhang J."/>
            <person name="Kudrna D."/>
            <person name="Lee S."/>
            <person name="Talag J."/>
            <person name="Welchert J."/>
            <person name="Wing R.A."/>
        </authorList>
    </citation>
    <scope>NUCLEOTIDE SEQUENCE [LARGE SCALE GENOMIC DNA]</scope>
</reference>
<feature type="compositionally biased region" description="Polar residues" evidence="1">
    <location>
        <begin position="105"/>
        <end position="115"/>
    </location>
</feature>
<organism evidence="2">
    <name type="scientific">Oryza punctata</name>
    <name type="common">Red rice</name>
    <dbReference type="NCBI Taxonomy" id="4537"/>
    <lineage>
        <taxon>Eukaryota</taxon>
        <taxon>Viridiplantae</taxon>
        <taxon>Streptophyta</taxon>
        <taxon>Embryophyta</taxon>
        <taxon>Tracheophyta</taxon>
        <taxon>Spermatophyta</taxon>
        <taxon>Magnoliopsida</taxon>
        <taxon>Liliopsida</taxon>
        <taxon>Poales</taxon>
        <taxon>Poaceae</taxon>
        <taxon>BOP clade</taxon>
        <taxon>Oryzoideae</taxon>
        <taxon>Oryzeae</taxon>
        <taxon>Oryzinae</taxon>
        <taxon>Oryza</taxon>
    </lineage>
</organism>
<evidence type="ECO:0000313" key="2">
    <source>
        <dbReference type="EnsemblPlants" id="OPUNC01G04690.1"/>
    </source>
</evidence>